<evidence type="ECO:0000256" key="3">
    <source>
        <dbReference type="ARBA" id="ARBA00022630"/>
    </source>
</evidence>
<evidence type="ECO:0000259" key="7">
    <source>
        <dbReference type="Pfam" id="PF02770"/>
    </source>
</evidence>
<evidence type="ECO:0000259" key="6">
    <source>
        <dbReference type="Pfam" id="PF00441"/>
    </source>
</evidence>
<dbReference type="InterPro" id="IPR046373">
    <property type="entry name" value="Acyl-CoA_Oxase/DH_mid-dom_sf"/>
</dbReference>
<comment type="caution">
    <text evidence="9">The sequence shown here is derived from an EMBL/GenBank/DDBJ whole genome shotgun (WGS) entry which is preliminary data.</text>
</comment>
<dbReference type="InterPro" id="IPR013786">
    <property type="entry name" value="AcylCoA_DH/ox_N"/>
</dbReference>
<dbReference type="InterPro" id="IPR009075">
    <property type="entry name" value="AcylCo_DH/oxidase_C"/>
</dbReference>
<name>A0A502DL75_9BURK</name>
<gene>
    <name evidence="9" type="ORF">EAH82_16870</name>
</gene>
<evidence type="ECO:0000256" key="2">
    <source>
        <dbReference type="ARBA" id="ARBA00009347"/>
    </source>
</evidence>
<dbReference type="InterPro" id="IPR037069">
    <property type="entry name" value="AcylCoA_DH/ox_N_sf"/>
</dbReference>
<dbReference type="InterPro" id="IPR006091">
    <property type="entry name" value="Acyl-CoA_Oxase/DH_mid-dom"/>
</dbReference>
<dbReference type="SUPFAM" id="SSF56645">
    <property type="entry name" value="Acyl-CoA dehydrogenase NM domain-like"/>
    <property type="match status" value="1"/>
</dbReference>
<dbReference type="Gene3D" id="2.40.110.10">
    <property type="entry name" value="Butyryl-CoA Dehydrogenase, subunit A, domain 2"/>
    <property type="match status" value="1"/>
</dbReference>
<accession>A0A502DL75</accession>
<feature type="domain" description="Acyl-CoA dehydrogenase/oxidase N-terminal" evidence="8">
    <location>
        <begin position="7"/>
        <end position="113"/>
    </location>
</feature>
<dbReference type="PANTHER" id="PTHR43884">
    <property type="entry name" value="ACYL-COA DEHYDROGENASE"/>
    <property type="match status" value="1"/>
</dbReference>
<keyword evidence="3" id="KW-0285">Flavoprotein</keyword>
<evidence type="ECO:0000259" key="8">
    <source>
        <dbReference type="Pfam" id="PF02771"/>
    </source>
</evidence>
<reference evidence="9 10" key="1">
    <citation type="journal article" date="2019" name="Environ. Microbiol.">
        <title>Species interactions and distinct microbial communities in high Arctic permafrost affected cryosols are associated with the CH4 and CO2 gas fluxes.</title>
        <authorList>
            <person name="Altshuler I."/>
            <person name="Hamel J."/>
            <person name="Turney S."/>
            <person name="Magnuson E."/>
            <person name="Levesque R."/>
            <person name="Greer C."/>
            <person name="Whyte L.G."/>
        </authorList>
    </citation>
    <scope>NUCLEOTIDE SEQUENCE [LARGE SCALE GENOMIC DNA]</scope>
    <source>
        <strain evidence="9 10">S06.C</strain>
    </source>
</reference>
<protein>
    <submittedName>
        <fullName evidence="9">Acyl-CoA dehydrogenase</fullName>
    </submittedName>
</protein>
<dbReference type="Pfam" id="PF02770">
    <property type="entry name" value="Acyl-CoA_dh_M"/>
    <property type="match status" value="1"/>
</dbReference>
<dbReference type="AlphaFoldDB" id="A0A502DL75"/>
<comment type="similarity">
    <text evidence="2">Belongs to the acyl-CoA dehydrogenase family.</text>
</comment>
<dbReference type="Gene3D" id="1.10.540.10">
    <property type="entry name" value="Acyl-CoA dehydrogenase/oxidase, N-terminal domain"/>
    <property type="match status" value="1"/>
</dbReference>
<evidence type="ECO:0000313" key="9">
    <source>
        <dbReference type="EMBL" id="TPG26058.1"/>
    </source>
</evidence>
<dbReference type="Proteomes" id="UP000319212">
    <property type="component" value="Unassembled WGS sequence"/>
</dbReference>
<dbReference type="CDD" id="cd00567">
    <property type="entry name" value="ACAD"/>
    <property type="match status" value="1"/>
</dbReference>
<dbReference type="Gene3D" id="1.20.140.10">
    <property type="entry name" value="Butyryl-CoA Dehydrogenase, subunit A, domain 3"/>
    <property type="match status" value="1"/>
</dbReference>
<evidence type="ECO:0000256" key="5">
    <source>
        <dbReference type="ARBA" id="ARBA00023002"/>
    </source>
</evidence>
<comment type="cofactor">
    <cofactor evidence="1">
        <name>FAD</name>
        <dbReference type="ChEBI" id="CHEBI:57692"/>
    </cofactor>
</comment>
<dbReference type="EMBL" id="RCZI01000004">
    <property type="protein sequence ID" value="TPG26058.1"/>
    <property type="molecule type" value="Genomic_DNA"/>
</dbReference>
<dbReference type="InterPro" id="IPR009100">
    <property type="entry name" value="AcylCoA_DH/oxidase_NM_dom_sf"/>
</dbReference>
<evidence type="ECO:0000256" key="4">
    <source>
        <dbReference type="ARBA" id="ARBA00022827"/>
    </source>
</evidence>
<evidence type="ECO:0000313" key="10">
    <source>
        <dbReference type="Proteomes" id="UP000319212"/>
    </source>
</evidence>
<dbReference type="GO" id="GO:0050660">
    <property type="term" value="F:flavin adenine dinucleotide binding"/>
    <property type="evidence" value="ECO:0007669"/>
    <property type="project" value="InterPro"/>
</dbReference>
<evidence type="ECO:0000256" key="1">
    <source>
        <dbReference type="ARBA" id="ARBA00001974"/>
    </source>
</evidence>
<dbReference type="Pfam" id="PF00441">
    <property type="entry name" value="Acyl-CoA_dh_1"/>
    <property type="match status" value="1"/>
</dbReference>
<dbReference type="InterPro" id="IPR036250">
    <property type="entry name" value="AcylCo_DH-like_C"/>
</dbReference>
<sequence>MIDFEMTEEQAMARDAMRDFAASELRPAARASDDGATIAPELKNKLWSTGLVQSMLDEADSDQPRSRIINAIVFEELAAADASLALALAAPMSFVQAVLDHGNASQRATLLPAFQGLDFKAAAVAVMEPTFGFDVSATSTLATRVGDTWKLDGRKCMVPLAGSCSHFIVTARDGERLRAFVVAADQPGVKVLPPKGTLALRALEMSEVVLDAVTLSADQQLGGEDGCDVQCLVDSGRAALASVMTGMSRGVLEYAIPYLKDRVAHGSPLARKQVIAFRLVDAHMAIQAMRWMAWRAAWAIESNEEPTRHAQLAFTYASEQTMTIADEALQAFGGHGFVRAHPIEMWYRNARALGVLEGVAGV</sequence>
<feature type="domain" description="Acyl-CoA dehydrogenase/oxidase C-terminal" evidence="6">
    <location>
        <begin position="234"/>
        <end position="359"/>
    </location>
</feature>
<dbReference type="Pfam" id="PF02771">
    <property type="entry name" value="Acyl-CoA_dh_N"/>
    <property type="match status" value="1"/>
</dbReference>
<keyword evidence="5" id="KW-0560">Oxidoreductase</keyword>
<dbReference type="SUPFAM" id="SSF47203">
    <property type="entry name" value="Acyl-CoA dehydrogenase C-terminal domain-like"/>
    <property type="match status" value="1"/>
</dbReference>
<keyword evidence="4" id="KW-0274">FAD</keyword>
<proteinExistence type="inferred from homology"/>
<dbReference type="PANTHER" id="PTHR43884:SF20">
    <property type="entry name" value="ACYL-COA DEHYDROGENASE FADE28"/>
    <property type="match status" value="1"/>
</dbReference>
<feature type="domain" description="Acyl-CoA oxidase/dehydrogenase middle" evidence="7">
    <location>
        <begin position="123"/>
        <end position="213"/>
    </location>
</feature>
<dbReference type="RefSeq" id="WP_140843658.1">
    <property type="nucleotide sequence ID" value="NZ_RCZI01000004.1"/>
</dbReference>
<dbReference type="GO" id="GO:0003995">
    <property type="term" value="F:acyl-CoA dehydrogenase activity"/>
    <property type="evidence" value="ECO:0007669"/>
    <property type="project" value="TreeGrafter"/>
</dbReference>
<organism evidence="9 10">
    <name type="scientific">Variovorax guangxiensis</name>
    <dbReference type="NCBI Taxonomy" id="1775474"/>
    <lineage>
        <taxon>Bacteria</taxon>
        <taxon>Pseudomonadati</taxon>
        <taxon>Pseudomonadota</taxon>
        <taxon>Betaproteobacteria</taxon>
        <taxon>Burkholderiales</taxon>
        <taxon>Comamonadaceae</taxon>
        <taxon>Variovorax</taxon>
    </lineage>
</organism>
<dbReference type="OrthoDB" id="7316074at2"/>